<dbReference type="InterPro" id="IPR025646">
    <property type="entry name" value="DUF4350"/>
</dbReference>
<dbReference type="Proteomes" id="UP000676506">
    <property type="component" value="Chromosome 1"/>
</dbReference>
<organism evidence="3 4">
    <name type="scientific">Chloracidobacterium validum</name>
    <dbReference type="NCBI Taxonomy" id="2821543"/>
    <lineage>
        <taxon>Bacteria</taxon>
        <taxon>Pseudomonadati</taxon>
        <taxon>Acidobacteriota</taxon>
        <taxon>Terriglobia</taxon>
        <taxon>Terriglobales</taxon>
        <taxon>Acidobacteriaceae</taxon>
        <taxon>Chloracidobacterium</taxon>
    </lineage>
</organism>
<keyword evidence="4" id="KW-1185">Reference proteome</keyword>
<name>A0ABX8B6L3_9BACT</name>
<sequence length="422" mass="46757">MNRQTFTNSLIVIGVMVLLFAINLLFYVKPEPDEESPVYADRSTYSGRPYGTLGAYLLLQESGLRVSRWEQDYRALADAQDVRVLIFVEPRDKPNRQQVRALLQWIAKGGTFILFERHWSLELGRHQLKPSLPLPVGETGSVFGKVPVQRLVPWQPGSLFQGVTWLGCSEYATTVSLGPMPKLSLDDDFFGDGISPAGLVPLAGVNDAPAVVDVRYGAGCVIFVGDPFIIANQGIAEGDNARFVVNLARMFTGQTGGRIVFDDYHHGYRTTNGGLLGFLGYFRGTPIPWMVWHVAALSLLVAYTLGRRFGRPLRLPVKPRTNALEFVAAMARIQRVAESRDLAIENLYRRFHRRLCRYTGLPTTTPLGDLCAAAAERSGRPASEWRAVTERCQSIIGGAPTTDAELLRLAQRLRDLEGLLPA</sequence>
<evidence type="ECO:0000256" key="1">
    <source>
        <dbReference type="SAM" id="Phobius"/>
    </source>
</evidence>
<feature type="transmembrane region" description="Helical" evidence="1">
    <location>
        <begin position="7"/>
        <end position="28"/>
    </location>
</feature>
<keyword evidence="1" id="KW-1133">Transmembrane helix</keyword>
<dbReference type="InterPro" id="IPR029062">
    <property type="entry name" value="Class_I_gatase-like"/>
</dbReference>
<dbReference type="RefSeq" id="WP_211428443.1">
    <property type="nucleotide sequence ID" value="NZ_CP072648.1"/>
</dbReference>
<dbReference type="EMBL" id="CP072648">
    <property type="protein sequence ID" value="QUW02553.1"/>
    <property type="molecule type" value="Genomic_DNA"/>
</dbReference>
<reference evidence="3 4" key="1">
    <citation type="submission" date="2021-03" db="EMBL/GenBank/DDBJ databases">
        <title>Genomic and phenotypic characterization of Chloracidobacterium isolates provides evidence for multiple species.</title>
        <authorList>
            <person name="Saini M.K."/>
            <person name="Costas A.M.G."/>
            <person name="Tank M."/>
            <person name="Bryant D.A."/>
        </authorList>
    </citation>
    <scope>NUCLEOTIDE SEQUENCE [LARGE SCALE GENOMIC DNA]</scope>
    <source>
        <strain evidence="3 4">BV2-C</strain>
    </source>
</reference>
<gene>
    <name evidence="3" type="ORF">J8C06_09405</name>
</gene>
<evidence type="ECO:0000313" key="4">
    <source>
        <dbReference type="Proteomes" id="UP000676506"/>
    </source>
</evidence>
<accession>A0ABX8B6L3</accession>
<dbReference type="Pfam" id="PF14258">
    <property type="entry name" value="DUF4350"/>
    <property type="match status" value="1"/>
</dbReference>
<protein>
    <submittedName>
        <fullName evidence="3">DUF4350 domain-containing protein</fullName>
    </submittedName>
</protein>
<proteinExistence type="predicted"/>
<keyword evidence="1" id="KW-0812">Transmembrane</keyword>
<feature type="domain" description="DUF4350" evidence="2">
    <location>
        <begin position="45"/>
        <end position="247"/>
    </location>
</feature>
<dbReference type="SUPFAM" id="SSF52317">
    <property type="entry name" value="Class I glutamine amidotransferase-like"/>
    <property type="match status" value="1"/>
</dbReference>
<keyword evidence="1" id="KW-0472">Membrane</keyword>
<evidence type="ECO:0000259" key="2">
    <source>
        <dbReference type="Pfam" id="PF14258"/>
    </source>
</evidence>
<evidence type="ECO:0000313" key="3">
    <source>
        <dbReference type="EMBL" id="QUW02553.1"/>
    </source>
</evidence>